<dbReference type="InterPro" id="IPR009057">
    <property type="entry name" value="Homeodomain-like_sf"/>
</dbReference>
<protein>
    <submittedName>
        <fullName evidence="5">HTH-type transcriptional activator RhaS</fullName>
    </submittedName>
</protein>
<accession>A0A1Y5RDS4</accession>
<evidence type="ECO:0000256" key="1">
    <source>
        <dbReference type="ARBA" id="ARBA00023015"/>
    </source>
</evidence>
<sequence>MDQSDTLYQQVCRLSRRENVTSTPKQTSVPRLHLVYCEQPTALAHVVYDPVFCYVLGGEKLAYSSGRQLPFAAGYGVVVSMDVPAVSQITKASLRAPYAAVAVHLDVALLRRISGESPSFPVEDARGAFETAPISHRLHDVMARLVGLVDQADLRAGLAPLYLQELHLLLLRSAQGQRLRAIARADTKSAKIAETTAYLRHHMAKPMRVEALAQRAGMSVSAFHHRFREATGATPVQFLKRLRLLEAQRMLLAGNASVTQASFAVGYESPSQFSRDFRRMFDVAPSRAHVLAADA</sequence>
<dbReference type="PROSITE" id="PS00041">
    <property type="entry name" value="HTH_ARAC_FAMILY_1"/>
    <property type="match status" value="1"/>
</dbReference>
<dbReference type="SMART" id="SM00342">
    <property type="entry name" value="HTH_ARAC"/>
    <property type="match status" value="1"/>
</dbReference>
<dbReference type="EMBL" id="FWFS01000001">
    <property type="protein sequence ID" value="SLN15145.1"/>
    <property type="molecule type" value="Genomic_DNA"/>
</dbReference>
<evidence type="ECO:0000256" key="2">
    <source>
        <dbReference type="ARBA" id="ARBA00023125"/>
    </source>
</evidence>
<dbReference type="InterPro" id="IPR018060">
    <property type="entry name" value="HTH_AraC"/>
</dbReference>
<dbReference type="RefSeq" id="WP_085835007.1">
    <property type="nucleotide sequence ID" value="NZ_FWFS01000001.1"/>
</dbReference>
<dbReference type="PROSITE" id="PS01124">
    <property type="entry name" value="HTH_ARAC_FAMILY_2"/>
    <property type="match status" value="1"/>
</dbReference>
<keyword evidence="1" id="KW-0805">Transcription regulation</keyword>
<dbReference type="GO" id="GO:0003700">
    <property type="term" value="F:DNA-binding transcription factor activity"/>
    <property type="evidence" value="ECO:0007669"/>
    <property type="project" value="InterPro"/>
</dbReference>
<feature type="domain" description="HTH araC/xylS-type" evidence="4">
    <location>
        <begin position="193"/>
        <end position="291"/>
    </location>
</feature>
<keyword evidence="2" id="KW-0238">DNA-binding</keyword>
<dbReference type="InterPro" id="IPR018062">
    <property type="entry name" value="HTH_AraC-typ_CS"/>
</dbReference>
<evidence type="ECO:0000259" key="4">
    <source>
        <dbReference type="PROSITE" id="PS01124"/>
    </source>
</evidence>
<dbReference type="Pfam" id="PF12833">
    <property type="entry name" value="HTH_18"/>
    <property type="match status" value="1"/>
</dbReference>
<reference evidence="5 6" key="1">
    <citation type="submission" date="2017-03" db="EMBL/GenBank/DDBJ databases">
        <authorList>
            <person name="Afonso C.L."/>
            <person name="Miller P.J."/>
            <person name="Scott M.A."/>
            <person name="Spackman E."/>
            <person name="Goraichik I."/>
            <person name="Dimitrov K.M."/>
            <person name="Suarez D.L."/>
            <person name="Swayne D.E."/>
        </authorList>
    </citation>
    <scope>NUCLEOTIDE SEQUENCE [LARGE SCALE GENOMIC DNA]</scope>
    <source>
        <strain evidence="5 6">CECT 8620</strain>
    </source>
</reference>
<evidence type="ECO:0000256" key="3">
    <source>
        <dbReference type="ARBA" id="ARBA00023163"/>
    </source>
</evidence>
<dbReference type="GO" id="GO:0043565">
    <property type="term" value="F:sequence-specific DNA binding"/>
    <property type="evidence" value="ECO:0007669"/>
    <property type="project" value="InterPro"/>
</dbReference>
<keyword evidence="3" id="KW-0804">Transcription</keyword>
<dbReference type="Gene3D" id="1.10.10.60">
    <property type="entry name" value="Homeodomain-like"/>
    <property type="match status" value="1"/>
</dbReference>
<dbReference type="SUPFAM" id="SSF46689">
    <property type="entry name" value="Homeodomain-like"/>
    <property type="match status" value="2"/>
</dbReference>
<dbReference type="AlphaFoldDB" id="A0A1Y5RDS4"/>
<dbReference type="InterPro" id="IPR009594">
    <property type="entry name" value="Tscrpt_reg_HTH_AraC_N"/>
</dbReference>
<proteinExistence type="predicted"/>
<name>A0A1Y5RDS4_9RHOB</name>
<dbReference type="Proteomes" id="UP000193862">
    <property type="component" value="Unassembled WGS sequence"/>
</dbReference>
<keyword evidence="6" id="KW-1185">Reference proteome</keyword>
<dbReference type="OrthoDB" id="9802263at2"/>
<gene>
    <name evidence="5" type="primary">rhaS</name>
    <name evidence="5" type="ORF">AQS8620_00263</name>
</gene>
<dbReference type="PANTHER" id="PTHR43436">
    <property type="entry name" value="ARAC-FAMILY TRANSCRIPTIONAL REGULATOR"/>
    <property type="match status" value="1"/>
</dbReference>
<dbReference type="Pfam" id="PF06719">
    <property type="entry name" value="AraC_N"/>
    <property type="match status" value="1"/>
</dbReference>
<evidence type="ECO:0000313" key="5">
    <source>
        <dbReference type="EMBL" id="SLN15145.1"/>
    </source>
</evidence>
<dbReference type="PANTHER" id="PTHR43436:SF1">
    <property type="entry name" value="TRANSCRIPTIONAL REGULATORY PROTEIN"/>
    <property type="match status" value="1"/>
</dbReference>
<evidence type="ECO:0000313" key="6">
    <source>
        <dbReference type="Proteomes" id="UP000193862"/>
    </source>
</evidence>
<organism evidence="5 6">
    <name type="scientific">Aquimixticola soesokkakensis</name>
    <dbReference type="NCBI Taxonomy" id="1519096"/>
    <lineage>
        <taxon>Bacteria</taxon>
        <taxon>Pseudomonadati</taxon>
        <taxon>Pseudomonadota</taxon>
        <taxon>Alphaproteobacteria</taxon>
        <taxon>Rhodobacterales</taxon>
        <taxon>Paracoccaceae</taxon>
        <taxon>Aquimixticola</taxon>
    </lineage>
</organism>